<accession>A0ABQ9YU12</accession>
<proteinExistence type="predicted"/>
<dbReference type="EMBL" id="JAOYFB010000001">
    <property type="protein sequence ID" value="KAK4004111.1"/>
    <property type="molecule type" value="Genomic_DNA"/>
</dbReference>
<sequence length="116" mass="13468">MLMEGYVATHKSELKVNRSCKNVPNLQLFFRLLLAKHWVISPHFFLLRIGLSTLLRWTLMCSSCTENSGVSLNYHRLNSNPGDDLTDVLECFHSDEFNSFGYRSPNFQRSLPMLNR</sequence>
<dbReference type="Proteomes" id="UP001234178">
    <property type="component" value="Unassembled WGS sequence"/>
</dbReference>
<evidence type="ECO:0000313" key="1">
    <source>
        <dbReference type="EMBL" id="KAK4004111.1"/>
    </source>
</evidence>
<gene>
    <name evidence="1" type="ORF">OUZ56_005853</name>
</gene>
<comment type="caution">
    <text evidence="1">The sequence shown here is derived from an EMBL/GenBank/DDBJ whole genome shotgun (WGS) entry which is preliminary data.</text>
</comment>
<reference evidence="1 2" key="1">
    <citation type="journal article" date="2023" name="Nucleic Acids Res.">
        <title>The hologenome of Daphnia magna reveals possible DNA methylation and microbiome-mediated evolution of the host genome.</title>
        <authorList>
            <person name="Chaturvedi A."/>
            <person name="Li X."/>
            <person name="Dhandapani V."/>
            <person name="Marshall H."/>
            <person name="Kissane S."/>
            <person name="Cuenca-Cambronero M."/>
            <person name="Asole G."/>
            <person name="Calvet F."/>
            <person name="Ruiz-Romero M."/>
            <person name="Marangio P."/>
            <person name="Guigo R."/>
            <person name="Rago D."/>
            <person name="Mirbahai L."/>
            <person name="Eastwood N."/>
            <person name="Colbourne J.K."/>
            <person name="Zhou J."/>
            <person name="Mallon E."/>
            <person name="Orsini L."/>
        </authorList>
    </citation>
    <scope>NUCLEOTIDE SEQUENCE [LARGE SCALE GENOMIC DNA]</scope>
    <source>
        <strain evidence="1">LRV0_1</strain>
    </source>
</reference>
<evidence type="ECO:0000313" key="2">
    <source>
        <dbReference type="Proteomes" id="UP001234178"/>
    </source>
</evidence>
<name>A0ABQ9YU12_9CRUS</name>
<keyword evidence="2" id="KW-1185">Reference proteome</keyword>
<organism evidence="1 2">
    <name type="scientific">Daphnia magna</name>
    <dbReference type="NCBI Taxonomy" id="35525"/>
    <lineage>
        <taxon>Eukaryota</taxon>
        <taxon>Metazoa</taxon>
        <taxon>Ecdysozoa</taxon>
        <taxon>Arthropoda</taxon>
        <taxon>Crustacea</taxon>
        <taxon>Branchiopoda</taxon>
        <taxon>Diplostraca</taxon>
        <taxon>Cladocera</taxon>
        <taxon>Anomopoda</taxon>
        <taxon>Daphniidae</taxon>
        <taxon>Daphnia</taxon>
    </lineage>
</organism>
<protein>
    <submittedName>
        <fullName evidence="1">Uncharacterized protein</fullName>
    </submittedName>
</protein>